<evidence type="ECO:0000259" key="4">
    <source>
        <dbReference type="Pfam" id="PF00703"/>
    </source>
</evidence>
<dbReference type="SUPFAM" id="SSF51445">
    <property type="entry name" value="(Trans)glycosidases"/>
    <property type="match status" value="1"/>
</dbReference>
<dbReference type="PROSITE" id="PS00608">
    <property type="entry name" value="GLYCOSYL_HYDROL_F2_2"/>
    <property type="match status" value="1"/>
</dbReference>
<dbReference type="Pfam" id="PF00703">
    <property type="entry name" value="Glyco_hydro_2"/>
    <property type="match status" value="1"/>
</dbReference>
<evidence type="ECO:0000259" key="7">
    <source>
        <dbReference type="Pfam" id="PF16355"/>
    </source>
</evidence>
<dbReference type="SUPFAM" id="SSF49373">
    <property type="entry name" value="Invasin/intimin cell-adhesion fragments"/>
    <property type="match status" value="1"/>
</dbReference>
<feature type="domain" description="Glycoside hydrolase family 2 catalytic" evidence="5">
    <location>
        <begin position="295"/>
        <end position="449"/>
    </location>
</feature>
<evidence type="ECO:0000256" key="3">
    <source>
        <dbReference type="ARBA" id="ARBA00023295"/>
    </source>
</evidence>
<comment type="caution">
    <text evidence="9">The sequence shown here is derived from an EMBL/GenBank/DDBJ whole genome shotgun (WGS) entry which is preliminary data.</text>
</comment>
<dbReference type="Gene3D" id="2.60.120.260">
    <property type="entry name" value="Galactose-binding domain-like"/>
    <property type="match status" value="1"/>
</dbReference>
<dbReference type="EMBL" id="JAESIY010000002">
    <property type="protein sequence ID" value="MBL3655599.1"/>
    <property type="molecule type" value="Genomic_DNA"/>
</dbReference>
<evidence type="ECO:0000256" key="2">
    <source>
        <dbReference type="ARBA" id="ARBA00022801"/>
    </source>
</evidence>
<evidence type="ECO:0000259" key="6">
    <source>
        <dbReference type="Pfam" id="PF02837"/>
    </source>
</evidence>
<dbReference type="InterPro" id="IPR008964">
    <property type="entry name" value="Invasin/intimin_cell_adhesion"/>
</dbReference>
<dbReference type="InterPro" id="IPR040605">
    <property type="entry name" value="Glyco_hydro2_dom5"/>
</dbReference>
<evidence type="ECO:0000313" key="9">
    <source>
        <dbReference type="EMBL" id="MBL3655599.1"/>
    </source>
</evidence>
<dbReference type="Gene3D" id="2.60.40.10">
    <property type="entry name" value="Immunoglobulins"/>
    <property type="match status" value="3"/>
</dbReference>
<dbReference type="Proteomes" id="UP000659388">
    <property type="component" value="Unassembled WGS sequence"/>
</dbReference>
<dbReference type="InterPro" id="IPR006102">
    <property type="entry name" value="Ig-like_GH2"/>
</dbReference>
<evidence type="ECO:0000256" key="1">
    <source>
        <dbReference type="ARBA" id="ARBA00007401"/>
    </source>
</evidence>
<dbReference type="PANTHER" id="PTHR42732:SF1">
    <property type="entry name" value="BETA-MANNOSIDASE"/>
    <property type="match status" value="1"/>
</dbReference>
<dbReference type="InterPro" id="IPR006103">
    <property type="entry name" value="Glyco_hydro_2_cat"/>
</dbReference>
<dbReference type="InterPro" id="IPR006101">
    <property type="entry name" value="Glyco_hydro_2"/>
</dbReference>
<dbReference type="GO" id="GO:0005975">
    <property type="term" value="P:carbohydrate metabolic process"/>
    <property type="evidence" value="ECO:0007669"/>
    <property type="project" value="InterPro"/>
</dbReference>
<reference evidence="9" key="1">
    <citation type="submission" date="2021-01" db="EMBL/GenBank/DDBJ databases">
        <title>Fulvivirga kasyanovii gen. nov., sp nov., a novel member of the phylum Bacteroidetes isolated from seawater in a mussel farm.</title>
        <authorList>
            <person name="Zhao L.-H."/>
            <person name="Wang Z.-J."/>
        </authorList>
    </citation>
    <scope>NUCLEOTIDE SEQUENCE</scope>
    <source>
        <strain evidence="9">2943</strain>
    </source>
</reference>
<dbReference type="InterPro" id="IPR017853">
    <property type="entry name" value="GH"/>
</dbReference>
<name>A0A937JYE5_9BACT</name>
<feature type="domain" description="Glycosyl hydrolases family 2 sugar binding" evidence="6">
    <location>
        <begin position="28"/>
        <end position="176"/>
    </location>
</feature>
<keyword evidence="3" id="KW-0326">Glycosidase</keyword>
<dbReference type="InterPro" id="IPR006104">
    <property type="entry name" value="Glyco_hydro_2_N"/>
</dbReference>
<proteinExistence type="inferred from homology"/>
<dbReference type="InterPro" id="IPR032311">
    <property type="entry name" value="DUF4982"/>
</dbReference>
<feature type="domain" description="Glycoside hydrolase family 2" evidence="8">
    <location>
        <begin position="693"/>
        <end position="793"/>
    </location>
</feature>
<evidence type="ECO:0000313" key="10">
    <source>
        <dbReference type="Proteomes" id="UP000659388"/>
    </source>
</evidence>
<sequence length="798" mass="89787">MFVSLLLIAFSCKRESNSNRSVIDFDQNWRFSLADSTLDASKPNFTDSTWRQLDLPHDWSIEGKFDKENPAGVGGGALPGGIGWYRKTFQLDKTDSAKLVFIDFDGIYSNGEVWINGEYLGKRPNGYISYRYELTPHLHYGDQENVVAVKVNNDQQPNSRWYSGSGIYRNVWLVKTNKTFVDQWGTQVTTPQVSSDSALVVLNISIQNRSASQKVTIANKVVSEDGQTIASGSLEKELKAGDNQLSTEISVKQPHLWSVDDPFMYKVVTTIEHEGKVIDEYSTPLGIRYFNFDAKKGFTLNGEPLKIRGVCNHHDLGALGAAVNVRAMERQLEIMKGMGVNGIRTAHNPPAPELLQLCDSMGFIVMDEAFDMWAKKKSEYDYASVWDEWHKQDLEDLIKRDRNHPSIFIWSIGNEILEQFDSTGTTIAKELADIVKSLDETRPITSALNDPQPKNNIYLSGALDLVGFNYHHQDYEPFPENFPGEKFIATETTSALATRGHYDMPSDSIRRWPIRWDLEFTEGNADNTVSAYDNVSAPWGSTHEETLKIIEKHDYLSGMYIWTGFDYIGEPTPYTWPSRSSYFGVVDLAGFPKDTYYLYKSEWTEDSVLHVFPHWNWEEGKTIDVWSYYNHADEAELFLNGESKGVRKKQGDDMHVMWRLNYEPGVVKVVTRKDGEVVMTKEVNTAGKPARVKLEVDRADIKADGKDLAFVTVSILDKEGNVVPDADNQVKFSLEGKGKIVGVDNGDPTSMESFKSEQRKAFHGLALAIIQSTSEAGSVNITASVEGLESASLNITTK</sequence>
<accession>A0A937JYE5</accession>
<comment type="similarity">
    <text evidence="1">Belongs to the glycosyl hydrolase 2 family.</text>
</comment>
<dbReference type="InterPro" id="IPR023232">
    <property type="entry name" value="Glyco_hydro_2_AS"/>
</dbReference>
<dbReference type="PRINTS" id="PR00132">
    <property type="entry name" value="GLHYDRLASE2"/>
</dbReference>
<gene>
    <name evidence="9" type="ORF">JL102_05630</name>
</gene>
<dbReference type="Gene3D" id="3.20.20.80">
    <property type="entry name" value="Glycosidases"/>
    <property type="match status" value="1"/>
</dbReference>
<dbReference type="PANTHER" id="PTHR42732">
    <property type="entry name" value="BETA-GALACTOSIDASE"/>
    <property type="match status" value="1"/>
</dbReference>
<evidence type="ECO:0000259" key="8">
    <source>
        <dbReference type="Pfam" id="PF18565"/>
    </source>
</evidence>
<dbReference type="SUPFAM" id="SSF49785">
    <property type="entry name" value="Galactose-binding domain-like"/>
    <property type="match status" value="1"/>
</dbReference>
<dbReference type="GO" id="GO:0004553">
    <property type="term" value="F:hydrolase activity, hydrolyzing O-glycosyl compounds"/>
    <property type="evidence" value="ECO:0007669"/>
    <property type="project" value="InterPro"/>
</dbReference>
<dbReference type="InterPro" id="IPR051913">
    <property type="entry name" value="GH2_Domain-Containing"/>
</dbReference>
<dbReference type="InterPro" id="IPR036156">
    <property type="entry name" value="Beta-gal/glucu_dom_sf"/>
</dbReference>
<organism evidence="9 10">
    <name type="scientific">Fulvivirga sediminis</name>
    <dbReference type="NCBI Taxonomy" id="2803949"/>
    <lineage>
        <taxon>Bacteria</taxon>
        <taxon>Pseudomonadati</taxon>
        <taxon>Bacteroidota</taxon>
        <taxon>Cytophagia</taxon>
        <taxon>Cytophagales</taxon>
        <taxon>Fulvivirgaceae</taxon>
        <taxon>Fulvivirga</taxon>
    </lineage>
</organism>
<dbReference type="SUPFAM" id="SSF49303">
    <property type="entry name" value="beta-Galactosidase/glucuronidase domain"/>
    <property type="match status" value="1"/>
</dbReference>
<dbReference type="Pfam" id="PF18565">
    <property type="entry name" value="Glyco_hydro2_C5"/>
    <property type="match status" value="1"/>
</dbReference>
<keyword evidence="2" id="KW-0378">Hydrolase</keyword>
<dbReference type="Pfam" id="PF16355">
    <property type="entry name" value="DUF4982"/>
    <property type="match status" value="1"/>
</dbReference>
<dbReference type="Pfam" id="PF02836">
    <property type="entry name" value="Glyco_hydro_2_C"/>
    <property type="match status" value="1"/>
</dbReference>
<dbReference type="AlphaFoldDB" id="A0A937JYE5"/>
<evidence type="ECO:0000259" key="5">
    <source>
        <dbReference type="Pfam" id="PF02836"/>
    </source>
</evidence>
<protein>
    <submittedName>
        <fullName evidence="9">DUF4982 domain-containing protein</fullName>
    </submittedName>
</protein>
<dbReference type="InterPro" id="IPR013783">
    <property type="entry name" value="Ig-like_fold"/>
</dbReference>
<dbReference type="InterPro" id="IPR008979">
    <property type="entry name" value="Galactose-bd-like_sf"/>
</dbReference>
<dbReference type="Pfam" id="PF02837">
    <property type="entry name" value="Glyco_hydro_2_N"/>
    <property type="match status" value="1"/>
</dbReference>
<dbReference type="NCBIfam" id="NF041463">
    <property type="entry name" value="GalB"/>
    <property type="match status" value="1"/>
</dbReference>
<keyword evidence="10" id="KW-1185">Reference proteome</keyword>
<feature type="domain" description="DUF4982" evidence="7">
    <location>
        <begin position="620"/>
        <end position="678"/>
    </location>
</feature>
<dbReference type="InterPro" id="IPR048229">
    <property type="entry name" value="GalB-like"/>
</dbReference>
<feature type="domain" description="Glycoside hydrolase family 2 immunoglobulin-like beta-sandwich" evidence="4">
    <location>
        <begin position="189"/>
        <end position="288"/>
    </location>
</feature>